<keyword evidence="2" id="KW-1133">Transmembrane helix</keyword>
<keyword evidence="2" id="KW-0812">Transmembrane</keyword>
<reference evidence="3 4" key="1">
    <citation type="submission" date="2019-07" db="EMBL/GenBank/DDBJ databases">
        <title>Microlunatus dokdonensis sp. nov. isolated from the rhizospheric soil of the wild plant Elymus tsukushiensis.</title>
        <authorList>
            <person name="Ghim S.-Y."/>
            <person name="Hwang Y.-J."/>
            <person name="Son J.-S."/>
            <person name="Shin J.-H."/>
        </authorList>
    </citation>
    <scope>NUCLEOTIDE SEQUENCE [LARGE SCALE GENOMIC DNA]</scope>
    <source>
        <strain evidence="3 4">KUDC0627</strain>
    </source>
</reference>
<evidence type="ECO:0000256" key="1">
    <source>
        <dbReference type="SAM" id="MobiDB-lite"/>
    </source>
</evidence>
<keyword evidence="2" id="KW-0472">Membrane</keyword>
<evidence type="ECO:0000256" key="2">
    <source>
        <dbReference type="SAM" id="Phobius"/>
    </source>
</evidence>
<protein>
    <submittedName>
        <fullName evidence="3">Uncharacterized protein</fullName>
    </submittedName>
</protein>
<dbReference type="KEGG" id="mik:FOE78_17565"/>
<proteinExistence type="predicted"/>
<keyword evidence="4" id="KW-1185">Reference proteome</keyword>
<feature type="compositionally biased region" description="Basic and acidic residues" evidence="1">
    <location>
        <begin position="1"/>
        <end position="11"/>
    </location>
</feature>
<feature type="transmembrane region" description="Helical" evidence="2">
    <location>
        <begin position="36"/>
        <end position="58"/>
    </location>
</feature>
<sequence>MTAVTHEKEPRLPQPDATEPQPTVPKQGRTVRPVRLRIGVALILFWWLPFWILSAPIADLLGGPSSGPSVATVTAVIVVVQTLAGLIGLVAAGAEVKAILHNSTKRQAIKIAWSVLIHGKIPEHDQGSASGSDAAEPPTS</sequence>
<dbReference type="Proteomes" id="UP000319263">
    <property type="component" value="Chromosome"/>
</dbReference>
<dbReference type="AlphaFoldDB" id="A0A516Q217"/>
<feature type="transmembrane region" description="Helical" evidence="2">
    <location>
        <begin position="70"/>
        <end position="96"/>
    </location>
</feature>
<accession>A0A516Q217</accession>
<gene>
    <name evidence="3" type="ORF">FOE78_17565</name>
</gene>
<dbReference type="EMBL" id="CP041692">
    <property type="protein sequence ID" value="QDP97480.1"/>
    <property type="molecule type" value="Genomic_DNA"/>
</dbReference>
<dbReference type="RefSeq" id="WP_143987439.1">
    <property type="nucleotide sequence ID" value="NZ_CP041692.1"/>
</dbReference>
<organism evidence="3 4">
    <name type="scientific">Microlunatus elymi</name>
    <dbReference type="NCBI Taxonomy" id="2596828"/>
    <lineage>
        <taxon>Bacteria</taxon>
        <taxon>Bacillati</taxon>
        <taxon>Actinomycetota</taxon>
        <taxon>Actinomycetes</taxon>
        <taxon>Propionibacteriales</taxon>
        <taxon>Propionibacteriaceae</taxon>
        <taxon>Microlunatus</taxon>
    </lineage>
</organism>
<feature type="region of interest" description="Disordered" evidence="1">
    <location>
        <begin position="1"/>
        <end position="28"/>
    </location>
</feature>
<name>A0A516Q217_9ACTN</name>
<evidence type="ECO:0000313" key="4">
    <source>
        <dbReference type="Proteomes" id="UP000319263"/>
    </source>
</evidence>
<evidence type="ECO:0000313" key="3">
    <source>
        <dbReference type="EMBL" id="QDP97480.1"/>
    </source>
</evidence>